<proteinExistence type="predicted"/>
<accession>A0A9P4X0H1</accession>
<sequence length="503" mass="55016">MERPVSVLRRRTTSFNPEAAAFSPVSSSPSPQDIAKAPTASPTPPQDADFPFATVPMFNLDPPIHDAGSARPLYCRNPLASAPLRLEEFFSQDGQAILKKLEEHPDSQEIRAPPMPRPGAAPTAEVLQDPKPTLPHFTFPEPASKLQHAYAPVDINELSAGLGLPSAKVETNQDASTVVSHESRLPQAHPGALYGKLIGWALDKPLTAKGLAEYLQNQDASTPLQGPGPMSVSPARTAARSREESTPTKSQSPSIQGMKTPNLRRIATPSPPETIAGTKGRDPTMHYQHHRNSSTASYRQHSRVLSRRYPRRPSRAKRSDQGPLPSAADIYPDDARWTPSAPLYETAQDYLSCDQSRQMPEQPQIVITNPFNWPPPAQVYAPEPPPTRQDVDDADSDILKLMDELPEPSLCTLAKLGNTHDLRATSVFGLESAGLTGDERALTPGQQDGSRYGIRFWGLGYGDQWELLKVRKFQGGMFGDEAFRFWDSAMAAKHVALDDGYSS</sequence>
<dbReference type="Proteomes" id="UP000758155">
    <property type="component" value="Unassembled WGS sequence"/>
</dbReference>
<feature type="compositionally biased region" description="Basic residues" evidence="1">
    <location>
        <begin position="300"/>
        <end position="316"/>
    </location>
</feature>
<evidence type="ECO:0000313" key="2">
    <source>
        <dbReference type="EMBL" id="KAF3047183.1"/>
    </source>
</evidence>
<dbReference type="OrthoDB" id="3673077at2759"/>
<dbReference type="EMBL" id="SWKV01000003">
    <property type="protein sequence ID" value="KAF3047183.1"/>
    <property type="molecule type" value="Genomic_DNA"/>
</dbReference>
<protein>
    <submittedName>
        <fullName evidence="2">Uncharacterized protein</fullName>
    </submittedName>
</protein>
<comment type="caution">
    <text evidence="2">The sequence shown here is derived from an EMBL/GenBank/DDBJ whole genome shotgun (WGS) entry which is preliminary data.</text>
</comment>
<organism evidence="2 3">
    <name type="scientific">Didymella heteroderae</name>
    <dbReference type="NCBI Taxonomy" id="1769908"/>
    <lineage>
        <taxon>Eukaryota</taxon>
        <taxon>Fungi</taxon>
        <taxon>Dikarya</taxon>
        <taxon>Ascomycota</taxon>
        <taxon>Pezizomycotina</taxon>
        <taxon>Dothideomycetes</taxon>
        <taxon>Pleosporomycetidae</taxon>
        <taxon>Pleosporales</taxon>
        <taxon>Pleosporineae</taxon>
        <taxon>Didymellaceae</taxon>
        <taxon>Didymella</taxon>
    </lineage>
</organism>
<evidence type="ECO:0000256" key="1">
    <source>
        <dbReference type="SAM" id="MobiDB-lite"/>
    </source>
</evidence>
<dbReference type="AlphaFoldDB" id="A0A9P4X0H1"/>
<feature type="compositionally biased region" description="Polar residues" evidence="1">
    <location>
        <begin position="247"/>
        <end position="259"/>
    </location>
</feature>
<feature type="region of interest" description="Disordered" evidence="1">
    <location>
        <begin position="219"/>
        <end position="335"/>
    </location>
</feature>
<feature type="region of interest" description="Disordered" evidence="1">
    <location>
        <begin position="1"/>
        <end position="54"/>
    </location>
</feature>
<name>A0A9P4X0H1_9PLEO</name>
<gene>
    <name evidence="2" type="ORF">E8E12_011577</name>
</gene>
<evidence type="ECO:0000313" key="3">
    <source>
        <dbReference type="Proteomes" id="UP000758155"/>
    </source>
</evidence>
<keyword evidence="3" id="KW-1185">Reference proteome</keyword>
<reference evidence="2" key="1">
    <citation type="submission" date="2019-04" db="EMBL/GenBank/DDBJ databases">
        <title>Sequencing of skin fungus with MAO and IRED activity.</title>
        <authorList>
            <person name="Marsaioli A.J."/>
            <person name="Bonatto J.M.C."/>
            <person name="Reis Junior O."/>
        </authorList>
    </citation>
    <scope>NUCLEOTIDE SEQUENCE</scope>
    <source>
        <strain evidence="2">28M1</strain>
    </source>
</reference>